<keyword evidence="3" id="KW-0472">Membrane</keyword>
<evidence type="ECO:0000256" key="3">
    <source>
        <dbReference type="ARBA" id="ARBA00023136"/>
    </source>
</evidence>
<dbReference type="InterPro" id="IPR009828">
    <property type="entry name" value="CYRIA/CYRIB_Rac1-bd"/>
</dbReference>
<dbReference type="Pfam" id="PF07159">
    <property type="entry name" value="CYRIA-B_Rac1-bd"/>
    <property type="match status" value="1"/>
</dbReference>
<keyword evidence="4" id="KW-0449">Lipoprotein</keyword>
<comment type="similarity">
    <text evidence="2">Belongs to the CYRI family.</text>
</comment>
<dbReference type="EMBL" id="JAFIRN010000590">
    <property type="protein sequence ID" value="KAG5830017.1"/>
    <property type="molecule type" value="Genomic_DNA"/>
</dbReference>
<name>A0A9D3LHT9_ANGAN</name>
<dbReference type="InterPro" id="IPR039789">
    <property type="entry name" value="CYRI"/>
</dbReference>
<dbReference type="Proteomes" id="UP001044222">
    <property type="component" value="Unassembled WGS sequence"/>
</dbReference>
<feature type="region of interest" description="Disordered" evidence="5">
    <location>
        <begin position="1"/>
        <end position="30"/>
    </location>
</feature>
<evidence type="ECO:0000256" key="4">
    <source>
        <dbReference type="ARBA" id="ARBA00023288"/>
    </source>
</evidence>
<evidence type="ECO:0000313" key="8">
    <source>
        <dbReference type="Proteomes" id="UP001044222"/>
    </source>
</evidence>
<keyword evidence="8" id="KW-1185">Reference proteome</keyword>
<gene>
    <name evidence="7" type="ORF">ANANG_G00319190</name>
</gene>
<dbReference type="GO" id="GO:0030833">
    <property type="term" value="P:regulation of actin filament polymerization"/>
    <property type="evidence" value="ECO:0007669"/>
    <property type="project" value="InterPro"/>
</dbReference>
<feature type="non-terminal residue" evidence="7">
    <location>
        <position position="1"/>
    </location>
</feature>
<comment type="subcellular location">
    <subcellularLocation>
        <location evidence="1">Membrane</location>
        <topology evidence="1">Lipid-anchor</topology>
    </subcellularLocation>
</comment>
<reference evidence="7" key="1">
    <citation type="submission" date="2021-01" db="EMBL/GenBank/DDBJ databases">
        <title>A chromosome-scale assembly of European eel, Anguilla anguilla.</title>
        <authorList>
            <person name="Henkel C."/>
            <person name="Jong-Raadsen S.A."/>
            <person name="Dufour S."/>
            <person name="Weltzien F.-A."/>
            <person name="Palstra A.P."/>
            <person name="Pelster B."/>
            <person name="Spaink H.P."/>
            <person name="Van Den Thillart G.E."/>
            <person name="Jansen H."/>
            <person name="Zahm M."/>
            <person name="Klopp C."/>
            <person name="Cedric C."/>
            <person name="Louis A."/>
            <person name="Berthelot C."/>
            <person name="Parey E."/>
            <person name="Roest Crollius H."/>
            <person name="Montfort J."/>
            <person name="Robinson-Rechavi M."/>
            <person name="Bucao C."/>
            <person name="Bouchez O."/>
            <person name="Gislard M."/>
            <person name="Lluch J."/>
            <person name="Milhes M."/>
            <person name="Lampietro C."/>
            <person name="Lopez Roques C."/>
            <person name="Donnadieu C."/>
            <person name="Braasch I."/>
            <person name="Desvignes T."/>
            <person name="Postlethwait J."/>
            <person name="Bobe J."/>
            <person name="Guiguen Y."/>
            <person name="Dirks R."/>
        </authorList>
    </citation>
    <scope>NUCLEOTIDE SEQUENCE</scope>
    <source>
        <strain evidence="7">Tag_6206</strain>
        <tissue evidence="7">Liver</tissue>
    </source>
</reference>
<protein>
    <recommendedName>
        <fullName evidence="6">CYRIA/CYRIB Rac1 binding domain-containing protein</fullName>
    </recommendedName>
</protein>
<evidence type="ECO:0000313" key="7">
    <source>
        <dbReference type="EMBL" id="KAG5830017.1"/>
    </source>
</evidence>
<sequence length="135" mass="15181">RPRRPALRAGEGALGAGERGPEGRPGNTRRPAVLRWRRGEVIREAIQHPSNEGLQEKSWGAVVPLVGMLKKFYEFSMRLEATLRDLLAVLTSTRYTPTQHLEREQALAKQFAEILHFTLRFDELKVGGPRLGLAT</sequence>
<evidence type="ECO:0000256" key="5">
    <source>
        <dbReference type="SAM" id="MobiDB-lite"/>
    </source>
</evidence>
<proteinExistence type="inferred from homology"/>
<evidence type="ECO:0000256" key="1">
    <source>
        <dbReference type="ARBA" id="ARBA00004635"/>
    </source>
</evidence>
<dbReference type="GO" id="GO:0031267">
    <property type="term" value="F:small GTPase binding"/>
    <property type="evidence" value="ECO:0007669"/>
    <property type="project" value="InterPro"/>
</dbReference>
<evidence type="ECO:0000256" key="2">
    <source>
        <dbReference type="ARBA" id="ARBA00005778"/>
    </source>
</evidence>
<accession>A0A9D3LHT9</accession>
<dbReference type="AlphaFoldDB" id="A0A9D3LHT9"/>
<feature type="non-terminal residue" evidence="7">
    <location>
        <position position="135"/>
    </location>
</feature>
<dbReference type="GO" id="GO:0016020">
    <property type="term" value="C:membrane"/>
    <property type="evidence" value="ECO:0007669"/>
    <property type="project" value="UniProtKB-SubCell"/>
</dbReference>
<feature type="domain" description="CYRIA/CYRIB Rac1 binding" evidence="6">
    <location>
        <begin position="39"/>
        <end position="130"/>
    </location>
</feature>
<dbReference type="PANTHER" id="PTHR12422">
    <property type="entry name" value="GH09096P"/>
    <property type="match status" value="1"/>
</dbReference>
<organism evidence="7 8">
    <name type="scientific">Anguilla anguilla</name>
    <name type="common">European freshwater eel</name>
    <name type="synonym">Muraena anguilla</name>
    <dbReference type="NCBI Taxonomy" id="7936"/>
    <lineage>
        <taxon>Eukaryota</taxon>
        <taxon>Metazoa</taxon>
        <taxon>Chordata</taxon>
        <taxon>Craniata</taxon>
        <taxon>Vertebrata</taxon>
        <taxon>Euteleostomi</taxon>
        <taxon>Actinopterygii</taxon>
        <taxon>Neopterygii</taxon>
        <taxon>Teleostei</taxon>
        <taxon>Anguilliformes</taxon>
        <taxon>Anguillidae</taxon>
        <taxon>Anguilla</taxon>
    </lineage>
</organism>
<comment type="caution">
    <text evidence="7">The sequence shown here is derived from an EMBL/GenBank/DDBJ whole genome shotgun (WGS) entry which is preliminary data.</text>
</comment>
<evidence type="ECO:0000259" key="6">
    <source>
        <dbReference type="Pfam" id="PF07159"/>
    </source>
</evidence>